<reference evidence="1" key="2">
    <citation type="submission" date="2022-04" db="EMBL/GenBank/DDBJ databases">
        <title>Antimicrobial genetic elements in methicillin-resistant Macrococcus armenti.</title>
        <authorList>
            <person name="Keller J.E."/>
            <person name="Schwendener S."/>
            <person name="Pantucek R."/>
            <person name="Perreten V."/>
        </authorList>
    </citation>
    <scope>NUCLEOTIDE SEQUENCE</scope>
    <source>
        <strain evidence="1">CCM 2609</strain>
    </source>
</reference>
<dbReference type="InterPro" id="IPR050194">
    <property type="entry name" value="Glycosyltransferase_grp1"/>
</dbReference>
<organism evidence="1 2">
    <name type="scientific">Macrococcus armenti</name>
    <dbReference type="NCBI Taxonomy" id="2875764"/>
    <lineage>
        <taxon>Bacteria</taxon>
        <taxon>Bacillati</taxon>
        <taxon>Bacillota</taxon>
        <taxon>Bacilli</taxon>
        <taxon>Bacillales</taxon>
        <taxon>Staphylococcaceae</taxon>
        <taxon>Macrococcus</taxon>
    </lineage>
</organism>
<gene>
    <name evidence="1" type="ORF">MRZ06_03790</name>
</gene>
<dbReference type="Proteomes" id="UP000830343">
    <property type="component" value="Chromosome"/>
</dbReference>
<dbReference type="PANTHER" id="PTHR45947:SF3">
    <property type="entry name" value="SULFOQUINOVOSYL TRANSFERASE SQD2"/>
    <property type="match status" value="1"/>
</dbReference>
<dbReference type="RefSeq" id="WP_243366680.1">
    <property type="nucleotide sequence ID" value="NZ_CP094348.1"/>
</dbReference>
<dbReference type="CDD" id="cd03794">
    <property type="entry name" value="GT4_WbuB-like"/>
    <property type="match status" value="1"/>
</dbReference>
<accession>A0ABY3ZWC3</accession>
<dbReference type="EMBL" id="CP094348">
    <property type="protein sequence ID" value="UOB21214.1"/>
    <property type="molecule type" value="Genomic_DNA"/>
</dbReference>
<dbReference type="Gene3D" id="3.40.50.2000">
    <property type="entry name" value="Glycogen Phosphorylase B"/>
    <property type="match status" value="2"/>
</dbReference>
<evidence type="ECO:0000313" key="2">
    <source>
        <dbReference type="Proteomes" id="UP000830343"/>
    </source>
</evidence>
<evidence type="ECO:0000313" key="1">
    <source>
        <dbReference type="EMBL" id="UOB21214.1"/>
    </source>
</evidence>
<sequence>MKRLLLVTQNFYPEIGSAANRMKNLYVHFESKGYKVHVLTTEPSYPNENMYMDKSYYNNAELNAAPDYKVIRLQMSHKKHKNSMSSRLMYYMEFMMKVHYFVKHAHQKFDYLYVTSPNIFVPWGALFFQGKLKPEKLLEVRDLWPDSVVAIDRINIDLFMPVLKRLEKKMYMSADKIVINNVSFKRHIESMNVFKPMLYIPNGVNPGEFEIERKFDTFTVVYTGNIGYAQDVTMLKNIALLFEQEKIHFNAVIYGVNSRQFKDFITSENLKYVKAIPPMSKQQCLSFTSKHHVALSILKENEVLLNVLPGKVVDAICTGLPIITNLAGDTNTLINQNGVGYAKAFATAQDIVNAVKNYRDDHMLLAQHSANALKLAHAQFNWHENINKIIEFME</sequence>
<protein>
    <submittedName>
        <fullName evidence="1">Glycosyltransferase family 4 protein</fullName>
    </submittedName>
</protein>
<dbReference type="SUPFAM" id="SSF53756">
    <property type="entry name" value="UDP-Glycosyltransferase/glycogen phosphorylase"/>
    <property type="match status" value="1"/>
</dbReference>
<name>A0ABY3ZWC3_9STAP</name>
<reference evidence="1" key="1">
    <citation type="submission" date="2022-03" db="EMBL/GenBank/DDBJ databases">
        <authorList>
            <person name="Vrbovska V."/>
            <person name="Kovarovic V."/>
            <person name="Botka T."/>
            <person name="Pantucek R."/>
        </authorList>
    </citation>
    <scope>NUCLEOTIDE SEQUENCE</scope>
    <source>
        <strain evidence="1">CCM 2609</strain>
    </source>
</reference>
<keyword evidence="2" id="KW-1185">Reference proteome</keyword>
<proteinExistence type="predicted"/>
<dbReference type="PANTHER" id="PTHR45947">
    <property type="entry name" value="SULFOQUINOVOSYL TRANSFERASE SQD2"/>
    <property type="match status" value="1"/>
</dbReference>